<feature type="transmembrane region" description="Helical" evidence="5">
    <location>
        <begin position="191"/>
        <end position="209"/>
    </location>
</feature>
<evidence type="ECO:0000259" key="6">
    <source>
        <dbReference type="Pfam" id="PF00999"/>
    </source>
</evidence>
<dbReference type="PANTHER" id="PTHR43021:SF2">
    <property type="entry name" value="CATION_H+ EXCHANGER DOMAIN-CONTAINING PROTEIN"/>
    <property type="match status" value="1"/>
</dbReference>
<name>A0ABS5PQZ3_9FIRM</name>
<feature type="transmembrane region" description="Helical" evidence="5">
    <location>
        <begin position="86"/>
        <end position="108"/>
    </location>
</feature>
<dbReference type="InterPro" id="IPR038770">
    <property type="entry name" value="Na+/solute_symporter_sf"/>
</dbReference>
<feature type="transmembrane region" description="Helical" evidence="5">
    <location>
        <begin position="114"/>
        <end position="134"/>
    </location>
</feature>
<feature type="transmembrane region" description="Helical" evidence="5">
    <location>
        <begin position="6"/>
        <end position="22"/>
    </location>
</feature>
<evidence type="ECO:0000256" key="5">
    <source>
        <dbReference type="SAM" id="Phobius"/>
    </source>
</evidence>
<dbReference type="InterPro" id="IPR006153">
    <property type="entry name" value="Cation/H_exchanger_TM"/>
</dbReference>
<keyword evidence="8" id="KW-1185">Reference proteome</keyword>
<protein>
    <submittedName>
        <fullName evidence="7">Cation:proton antiporter</fullName>
    </submittedName>
</protein>
<feature type="transmembrane region" description="Helical" evidence="5">
    <location>
        <begin position="272"/>
        <end position="302"/>
    </location>
</feature>
<dbReference type="PANTHER" id="PTHR43021">
    <property type="entry name" value="NA(+)/H(+) ANTIPORTER-RELATED"/>
    <property type="match status" value="1"/>
</dbReference>
<proteinExistence type="predicted"/>
<evidence type="ECO:0000256" key="2">
    <source>
        <dbReference type="ARBA" id="ARBA00022692"/>
    </source>
</evidence>
<dbReference type="Proteomes" id="UP000746471">
    <property type="component" value="Unassembled WGS sequence"/>
</dbReference>
<keyword evidence="3 5" id="KW-1133">Transmembrane helix</keyword>
<feature type="transmembrane region" description="Helical" evidence="5">
    <location>
        <begin position="356"/>
        <end position="374"/>
    </location>
</feature>
<gene>
    <name evidence="7" type="ORF">KHM83_12795</name>
</gene>
<evidence type="ECO:0000256" key="4">
    <source>
        <dbReference type="ARBA" id="ARBA00023136"/>
    </source>
</evidence>
<dbReference type="Gene3D" id="1.20.1530.20">
    <property type="match status" value="1"/>
</dbReference>
<feature type="transmembrane region" description="Helical" evidence="5">
    <location>
        <begin position="221"/>
        <end position="252"/>
    </location>
</feature>
<keyword evidence="4 5" id="KW-0472">Membrane</keyword>
<comment type="subcellular location">
    <subcellularLocation>
        <location evidence="1">Membrane</location>
        <topology evidence="1">Multi-pass membrane protein</topology>
    </subcellularLocation>
</comment>
<feature type="transmembrane region" description="Helical" evidence="5">
    <location>
        <begin position="29"/>
        <end position="49"/>
    </location>
</feature>
<dbReference type="EMBL" id="JAHBCL010000022">
    <property type="protein sequence ID" value="MBS7527555.1"/>
    <property type="molecule type" value="Genomic_DNA"/>
</dbReference>
<feature type="transmembrane region" description="Helical" evidence="5">
    <location>
        <begin position="146"/>
        <end position="171"/>
    </location>
</feature>
<evidence type="ECO:0000256" key="1">
    <source>
        <dbReference type="ARBA" id="ARBA00004141"/>
    </source>
</evidence>
<dbReference type="RefSeq" id="WP_213237417.1">
    <property type="nucleotide sequence ID" value="NZ_JAHBCL010000022.1"/>
</dbReference>
<reference evidence="7 8" key="1">
    <citation type="submission" date="2021-05" db="EMBL/GenBank/DDBJ databases">
        <title>Fusibacter ferrireducens sp. nov., an anaerobic, sulfur- and Fe-reducing bacterium isolated from the mangrove sediment.</title>
        <authorList>
            <person name="Qiu D."/>
        </authorList>
    </citation>
    <scope>NUCLEOTIDE SEQUENCE [LARGE SCALE GENOMIC DNA]</scope>
    <source>
        <strain evidence="7 8">DSM 12116</strain>
    </source>
</reference>
<accession>A0ABS5PQZ3</accession>
<feature type="transmembrane region" description="Helical" evidence="5">
    <location>
        <begin position="323"/>
        <end position="344"/>
    </location>
</feature>
<feature type="domain" description="Cation/H+ exchanger transmembrane" evidence="6">
    <location>
        <begin position="15"/>
        <end position="378"/>
    </location>
</feature>
<evidence type="ECO:0000256" key="3">
    <source>
        <dbReference type="ARBA" id="ARBA00022989"/>
    </source>
</evidence>
<sequence>MNPFIRIGIAIIFGVLCGKAMNKLKVPSVAGYIIAGLILGVSGFNLLNADAISQFSSISDFALCIIAFNIGSELELSVVKKLGRSIFVIALCEALGAFFFVTLISYALTQKPEVALILGSVSAATAPAATVMVLREYGAKGPLASTLMGVVAVDDAICLIIYAMAASVAKVFVNHDVITLNKVLFLPLEEIIVSIVVGCLMGIVLTYLLRLSKKDMEMLPFIIGALLLMDGMATTFHLSPLLSAMSLGIIVANLSSKKHKAFSLIENFSPPIIAAFFILAGARLNIFYIPQIGLLGIAYFLFRIIGKVSGASLGATISKAPKVVKQYIGFGLLSQVGVAVGLAITVSREFPGTDLGTLVVTILLATTIATEIIGPMMTKYAITKAHETNI</sequence>
<evidence type="ECO:0000313" key="8">
    <source>
        <dbReference type="Proteomes" id="UP000746471"/>
    </source>
</evidence>
<keyword evidence="2 5" id="KW-0812">Transmembrane</keyword>
<comment type="caution">
    <text evidence="7">The sequence shown here is derived from an EMBL/GenBank/DDBJ whole genome shotgun (WGS) entry which is preliminary data.</text>
</comment>
<dbReference type="Pfam" id="PF00999">
    <property type="entry name" value="Na_H_Exchanger"/>
    <property type="match status" value="1"/>
</dbReference>
<organism evidence="7 8">
    <name type="scientific">Fusibacter paucivorans</name>
    <dbReference type="NCBI Taxonomy" id="76009"/>
    <lineage>
        <taxon>Bacteria</taxon>
        <taxon>Bacillati</taxon>
        <taxon>Bacillota</taxon>
        <taxon>Clostridia</taxon>
        <taxon>Eubacteriales</taxon>
        <taxon>Eubacteriales Family XII. Incertae Sedis</taxon>
        <taxon>Fusibacter</taxon>
    </lineage>
</organism>
<evidence type="ECO:0000313" key="7">
    <source>
        <dbReference type="EMBL" id="MBS7527555.1"/>
    </source>
</evidence>